<organism evidence="1 2">
    <name type="scientific">Streptococcus vestibularis F0396</name>
    <dbReference type="NCBI Taxonomy" id="904306"/>
    <lineage>
        <taxon>Bacteria</taxon>
        <taxon>Bacillati</taxon>
        <taxon>Bacillota</taxon>
        <taxon>Bacilli</taxon>
        <taxon>Lactobacillales</taxon>
        <taxon>Streptococcaceae</taxon>
        <taxon>Streptococcus</taxon>
    </lineage>
</organism>
<gene>
    <name evidence="1" type="ORF">HMPREF9192_1045</name>
</gene>
<dbReference type="AlphaFoldDB" id="E3CRX2"/>
<proteinExistence type="predicted"/>
<evidence type="ECO:0000313" key="1">
    <source>
        <dbReference type="EMBL" id="EFQ59184.1"/>
    </source>
</evidence>
<accession>E3CRX2</accession>
<sequence>MYKRLPNYFACIADSKNGSLDAISASLGYPYETVVSDIEFLINRGILEKTYINHSRRLITSPLIGEVILQDARRVLCPNCGATNEIIGQTKECDFCGTVLQ</sequence>
<reference evidence="1 2" key="1">
    <citation type="submission" date="2010-10" db="EMBL/GenBank/DDBJ databases">
        <authorList>
            <person name="Durkin A.S."/>
            <person name="Madupu R."/>
            <person name="Torralba M."/>
            <person name="Gillis M."/>
            <person name="Methe B."/>
            <person name="Sutton G."/>
            <person name="Nelson K.E."/>
        </authorList>
    </citation>
    <scope>NUCLEOTIDE SEQUENCE [LARGE SCALE GENOMIC DNA]</scope>
    <source>
        <strain evidence="1 2">F0396</strain>
    </source>
</reference>
<protein>
    <submittedName>
        <fullName evidence="1">Uncharacterized protein</fullName>
    </submittedName>
</protein>
<dbReference type="Proteomes" id="UP000004896">
    <property type="component" value="Unassembled WGS sequence"/>
</dbReference>
<evidence type="ECO:0000313" key="2">
    <source>
        <dbReference type="Proteomes" id="UP000004896"/>
    </source>
</evidence>
<name>E3CRX2_STRVE</name>
<comment type="caution">
    <text evidence="1">The sequence shown here is derived from an EMBL/GenBank/DDBJ whole genome shotgun (WGS) entry which is preliminary data.</text>
</comment>
<dbReference type="EMBL" id="AEKO01000007">
    <property type="protein sequence ID" value="EFQ59184.1"/>
    <property type="molecule type" value="Genomic_DNA"/>
</dbReference>